<dbReference type="PANTHER" id="PTHR44167:SF24">
    <property type="entry name" value="SERINE_THREONINE-PROTEIN KINASE CHK2"/>
    <property type="match status" value="1"/>
</dbReference>
<keyword evidence="4" id="KW-1185">Reference proteome</keyword>
<feature type="compositionally biased region" description="Polar residues" evidence="1">
    <location>
        <begin position="1"/>
        <end position="19"/>
    </location>
</feature>
<proteinExistence type="predicted"/>
<dbReference type="PROSITE" id="PS50011">
    <property type="entry name" value="PROTEIN_KINASE_DOM"/>
    <property type="match status" value="1"/>
</dbReference>
<dbReference type="InterPro" id="IPR000719">
    <property type="entry name" value="Prot_kinase_dom"/>
</dbReference>
<protein>
    <recommendedName>
        <fullName evidence="2">Protein kinase domain-containing protein</fullName>
    </recommendedName>
</protein>
<dbReference type="AlphaFoldDB" id="A0A8J5Q556"/>
<evidence type="ECO:0000256" key="1">
    <source>
        <dbReference type="SAM" id="MobiDB-lite"/>
    </source>
</evidence>
<organism evidence="3 4">
    <name type="scientific">[Candida] subhashii</name>
    <dbReference type="NCBI Taxonomy" id="561895"/>
    <lineage>
        <taxon>Eukaryota</taxon>
        <taxon>Fungi</taxon>
        <taxon>Dikarya</taxon>
        <taxon>Ascomycota</taxon>
        <taxon>Saccharomycotina</taxon>
        <taxon>Pichiomycetes</taxon>
        <taxon>Debaryomycetaceae</taxon>
        <taxon>Spathaspora</taxon>
    </lineage>
</organism>
<dbReference type="GO" id="GO:0005524">
    <property type="term" value="F:ATP binding"/>
    <property type="evidence" value="ECO:0007669"/>
    <property type="project" value="InterPro"/>
</dbReference>
<evidence type="ECO:0000313" key="4">
    <source>
        <dbReference type="Proteomes" id="UP000694255"/>
    </source>
</evidence>
<feature type="region of interest" description="Disordered" evidence="1">
    <location>
        <begin position="1"/>
        <end position="82"/>
    </location>
</feature>
<dbReference type="GO" id="GO:0004674">
    <property type="term" value="F:protein serine/threonine kinase activity"/>
    <property type="evidence" value="ECO:0007669"/>
    <property type="project" value="TreeGrafter"/>
</dbReference>
<accession>A0A8J5Q556</accession>
<evidence type="ECO:0000259" key="2">
    <source>
        <dbReference type="PROSITE" id="PS50011"/>
    </source>
</evidence>
<dbReference type="EMBL" id="JAGSYN010000276">
    <property type="protein sequence ID" value="KAG7660621.1"/>
    <property type="molecule type" value="Genomic_DNA"/>
</dbReference>
<reference evidence="3 4" key="1">
    <citation type="journal article" date="2021" name="DNA Res.">
        <title>Genome analysis of Candida subhashii reveals its hybrid nature and dual mitochondrial genome conformations.</title>
        <authorList>
            <person name="Mixao V."/>
            <person name="Hegedusova E."/>
            <person name="Saus E."/>
            <person name="Pryszcz L.P."/>
            <person name="Cillingova A."/>
            <person name="Nosek J."/>
            <person name="Gabaldon T."/>
        </authorList>
    </citation>
    <scope>NUCLEOTIDE SEQUENCE [LARGE SCALE GENOMIC DNA]</scope>
    <source>
        <strain evidence="3 4">CBS 10753</strain>
    </source>
</reference>
<dbReference type="SMART" id="SM00220">
    <property type="entry name" value="S_TKc"/>
    <property type="match status" value="1"/>
</dbReference>
<feature type="domain" description="Protein kinase" evidence="2">
    <location>
        <begin position="108"/>
        <end position="428"/>
    </location>
</feature>
<dbReference type="OrthoDB" id="4062651at2759"/>
<dbReference type="Proteomes" id="UP000694255">
    <property type="component" value="Unassembled WGS sequence"/>
</dbReference>
<dbReference type="PANTHER" id="PTHR44167">
    <property type="entry name" value="OVARIAN-SPECIFIC SERINE/THREONINE-PROTEIN KINASE LOK-RELATED"/>
    <property type="match status" value="1"/>
</dbReference>
<dbReference type="PROSITE" id="PS00108">
    <property type="entry name" value="PROTEIN_KINASE_ST"/>
    <property type="match status" value="1"/>
</dbReference>
<dbReference type="GO" id="GO:0005634">
    <property type="term" value="C:nucleus"/>
    <property type="evidence" value="ECO:0007669"/>
    <property type="project" value="TreeGrafter"/>
</dbReference>
<dbReference type="InterPro" id="IPR008271">
    <property type="entry name" value="Ser/Thr_kinase_AS"/>
</dbReference>
<evidence type="ECO:0000313" key="3">
    <source>
        <dbReference type="EMBL" id="KAG7660621.1"/>
    </source>
</evidence>
<dbReference type="GeneID" id="73472687"/>
<comment type="caution">
    <text evidence="3">The sequence shown here is derived from an EMBL/GenBank/DDBJ whole genome shotgun (WGS) entry which is preliminary data.</text>
</comment>
<dbReference type="RefSeq" id="XP_049260854.1">
    <property type="nucleotide sequence ID" value="XM_049410001.1"/>
</dbReference>
<dbReference type="Pfam" id="PF00069">
    <property type="entry name" value="Pkinase"/>
    <property type="match status" value="1"/>
</dbReference>
<gene>
    <name evidence="3" type="ORF">J8A68_005887</name>
</gene>
<dbReference type="GO" id="GO:0044773">
    <property type="term" value="P:mitotic DNA damage checkpoint signaling"/>
    <property type="evidence" value="ECO:0007669"/>
    <property type="project" value="TreeGrafter"/>
</dbReference>
<name>A0A8J5Q556_9ASCO</name>
<feature type="compositionally biased region" description="Low complexity" evidence="1">
    <location>
        <begin position="36"/>
        <end position="66"/>
    </location>
</feature>
<sequence length="445" mass="51128">MFRSSPFHSRNSSDTTNTKRANRPRTSSTPPPVSPLSPTARRPLMSHHYSFSLSSSPSTPKQMSSPFLEYPPPSPNATSTTPMTTIQKYTFEEPDLSTLPVIGIDYKKASSKPIYEGANGILLKGTDSSLVKFFILKRIKKHQEDQTESQYKHAVYRELNNVKNCHHKNIIPVISLATIPDSSELVMILPYYEKGDLLDYLSTLRRFKIELSSNMKDAIFKQILNGVKYLHSKQIVHRDLKPENFLIDSDGIIKISDFGYSIHIGDDDNQYKQDLLASPREFYCGTPSFKAPELFQIEQDIKENTFDFSQFLDSTTCIDYFKQVDYWALGIVYFQIYLMKSPWKDANLLNPLNIPFIQYTNHYPNIPGKVDAYIIELNKKEDNFKVNNPAMSLFKSLHYDSRRAILGLLNPKPEARLTPSELLNTKWLMEVYANPKELVKLLQKK</sequence>